<dbReference type="eggNOG" id="ENOG502TEKA">
    <property type="taxonomic scope" value="Eukaryota"/>
</dbReference>
<gene>
    <name evidence="2" type="ORF">LEMA_P110310.1</name>
</gene>
<dbReference type="GeneID" id="13289922"/>
<evidence type="ECO:0008006" key="4">
    <source>
        <dbReference type="Google" id="ProtNLM"/>
    </source>
</evidence>
<dbReference type="InParanoid" id="E4ZXL7"/>
<sequence>MSSIACVWTDFRNDADADQWYGDSHIPAVVGKLGTTAKIAEKAEDNAFKEVAAIHGTFMTVYDLPDGQSTEDLEVQLRPAPDKLPKDARVHSRIYTEFAGWLGDDWRGDEQDIQMWVVVRWQPVDAVHDEFVEWFTEEFAPGMLESPELLRMRLFRVDNTSSFKNQEYEERDLKAVFQYMTFWEFDCDELPWEILVYLGSSERWRYYVEGGYVNWQIAQYLVNKIYPDDKSTGSTSNRASIAMPRRAVGASDASDSDDRSARDSDDDDIHQNADKRGSDGGTHGEPYVVR</sequence>
<dbReference type="VEuPathDB" id="FungiDB:LEMA_P110310.1"/>
<accession>E4ZXL7</accession>
<keyword evidence="3" id="KW-1185">Reference proteome</keyword>
<dbReference type="HOGENOM" id="CLU_1103249_0_0_1"/>
<evidence type="ECO:0000256" key="1">
    <source>
        <dbReference type="SAM" id="MobiDB-lite"/>
    </source>
</evidence>
<dbReference type="OrthoDB" id="3729777at2759"/>
<evidence type="ECO:0000313" key="2">
    <source>
        <dbReference type="EMBL" id="CBX96112.1"/>
    </source>
</evidence>
<organism evidence="3">
    <name type="scientific">Leptosphaeria maculans (strain JN3 / isolate v23.1.3 / race Av1-4-5-6-7-8)</name>
    <name type="common">Blackleg fungus</name>
    <name type="synonym">Phoma lingam</name>
    <dbReference type="NCBI Taxonomy" id="985895"/>
    <lineage>
        <taxon>Eukaryota</taxon>
        <taxon>Fungi</taxon>
        <taxon>Dikarya</taxon>
        <taxon>Ascomycota</taxon>
        <taxon>Pezizomycotina</taxon>
        <taxon>Dothideomycetes</taxon>
        <taxon>Pleosporomycetidae</taxon>
        <taxon>Pleosporales</taxon>
        <taxon>Pleosporineae</taxon>
        <taxon>Leptosphaeriaceae</taxon>
        <taxon>Plenodomus</taxon>
        <taxon>Plenodomus lingam/Leptosphaeria maculans species complex</taxon>
    </lineage>
</organism>
<protein>
    <recommendedName>
        <fullName evidence="4">EthD domain-containing protein</fullName>
    </recommendedName>
</protein>
<feature type="compositionally biased region" description="Basic and acidic residues" evidence="1">
    <location>
        <begin position="256"/>
        <end position="278"/>
    </location>
</feature>
<dbReference type="OMA" id="PWEILVY"/>
<name>E4ZXL7_LEPMJ</name>
<reference evidence="3" key="1">
    <citation type="journal article" date="2011" name="Nat. Commun.">
        <title>Effector diversification within compartments of the Leptosphaeria maculans genome affected by Repeat-Induced Point mutations.</title>
        <authorList>
            <person name="Rouxel T."/>
            <person name="Grandaubert J."/>
            <person name="Hane J.K."/>
            <person name="Hoede C."/>
            <person name="van de Wouw A.P."/>
            <person name="Couloux A."/>
            <person name="Dominguez V."/>
            <person name="Anthouard V."/>
            <person name="Bally P."/>
            <person name="Bourras S."/>
            <person name="Cozijnsen A.J."/>
            <person name="Ciuffetti L.M."/>
            <person name="Degrave A."/>
            <person name="Dilmaghani A."/>
            <person name="Duret L."/>
            <person name="Fudal I."/>
            <person name="Goodwin S.B."/>
            <person name="Gout L."/>
            <person name="Glaser N."/>
            <person name="Linglin J."/>
            <person name="Kema G.H.J."/>
            <person name="Lapalu N."/>
            <person name="Lawrence C.B."/>
            <person name="May K."/>
            <person name="Meyer M."/>
            <person name="Ollivier B."/>
            <person name="Poulain J."/>
            <person name="Schoch C.L."/>
            <person name="Simon A."/>
            <person name="Spatafora J.W."/>
            <person name="Stachowiak A."/>
            <person name="Turgeon B.G."/>
            <person name="Tyler B.M."/>
            <person name="Vincent D."/>
            <person name="Weissenbach J."/>
            <person name="Amselem J."/>
            <person name="Quesneville H."/>
            <person name="Oliver R.P."/>
            <person name="Wincker P."/>
            <person name="Balesdent M.-H."/>
            <person name="Howlett B.J."/>
        </authorList>
    </citation>
    <scope>NUCLEOTIDE SEQUENCE [LARGE SCALE GENOMIC DNA]</scope>
    <source>
        <strain evidence="3">JN3 / isolate v23.1.3 / race Av1-4-5-6-7-8</strain>
    </source>
</reference>
<feature type="region of interest" description="Disordered" evidence="1">
    <location>
        <begin position="231"/>
        <end position="290"/>
    </location>
</feature>
<dbReference type="AlphaFoldDB" id="E4ZXL7"/>
<dbReference type="EMBL" id="FP929128">
    <property type="protein sequence ID" value="CBX96112.1"/>
    <property type="molecule type" value="Genomic_DNA"/>
</dbReference>
<evidence type="ECO:0000313" key="3">
    <source>
        <dbReference type="Proteomes" id="UP000002668"/>
    </source>
</evidence>
<proteinExistence type="predicted"/>
<dbReference type="Proteomes" id="UP000002668">
    <property type="component" value="Genome"/>
</dbReference>